<dbReference type="GO" id="GO:0009097">
    <property type="term" value="P:isoleucine biosynthetic process"/>
    <property type="evidence" value="ECO:0007669"/>
    <property type="project" value="TreeGrafter"/>
</dbReference>
<dbReference type="PANTHER" id="PTHR18968">
    <property type="entry name" value="THIAMINE PYROPHOSPHATE ENZYMES"/>
    <property type="match status" value="1"/>
</dbReference>
<dbReference type="AlphaFoldDB" id="A0A4R3NXZ9"/>
<feature type="domain" description="Thiamine pyrophosphate enzyme N-terminal TPP-binding" evidence="6">
    <location>
        <begin position="5"/>
        <end position="112"/>
    </location>
</feature>
<evidence type="ECO:0000256" key="2">
    <source>
        <dbReference type="ARBA" id="ARBA00023052"/>
    </source>
</evidence>
<evidence type="ECO:0000256" key="1">
    <source>
        <dbReference type="ARBA" id="ARBA00007812"/>
    </source>
</evidence>
<gene>
    <name evidence="7" type="ORF">EDC90_1004188</name>
</gene>
<feature type="domain" description="Thiamine pyrophosphate enzyme central" evidence="4">
    <location>
        <begin position="190"/>
        <end position="324"/>
    </location>
</feature>
<reference evidence="7 8" key="1">
    <citation type="submission" date="2019-03" db="EMBL/GenBank/DDBJ databases">
        <title>Freshwater and sediment microbial communities from various areas in North America, analyzing microbe dynamics in response to fracking.</title>
        <authorList>
            <person name="Lamendella R."/>
        </authorList>
    </citation>
    <scope>NUCLEOTIDE SEQUENCE [LARGE SCALE GENOMIC DNA]</scope>
    <source>
        <strain evidence="7 8">175.2</strain>
    </source>
</reference>
<keyword evidence="8" id="KW-1185">Reference proteome</keyword>
<dbReference type="Proteomes" id="UP000295097">
    <property type="component" value="Unassembled WGS sequence"/>
</dbReference>
<dbReference type="SUPFAM" id="SSF52518">
    <property type="entry name" value="Thiamin diphosphate-binding fold (THDP-binding)"/>
    <property type="match status" value="2"/>
</dbReference>
<dbReference type="InterPro" id="IPR012001">
    <property type="entry name" value="Thiamin_PyroP_enz_TPP-bd_dom"/>
</dbReference>
<accession>A0A4R3NXZ9</accession>
<dbReference type="Gene3D" id="3.40.50.1220">
    <property type="entry name" value="TPP-binding domain"/>
    <property type="match status" value="1"/>
</dbReference>
<dbReference type="InterPro" id="IPR012000">
    <property type="entry name" value="Thiamin_PyroP_enz_cen_dom"/>
</dbReference>
<dbReference type="FunFam" id="3.40.50.970:FF:000007">
    <property type="entry name" value="Acetolactate synthase"/>
    <property type="match status" value="1"/>
</dbReference>
<dbReference type="Gene3D" id="3.40.50.970">
    <property type="match status" value="2"/>
</dbReference>
<dbReference type="GO" id="GO:0005948">
    <property type="term" value="C:acetolactate synthase complex"/>
    <property type="evidence" value="ECO:0007669"/>
    <property type="project" value="TreeGrafter"/>
</dbReference>
<evidence type="ECO:0000313" key="7">
    <source>
        <dbReference type="EMBL" id="TCT42886.1"/>
    </source>
</evidence>
<dbReference type="GO" id="GO:0009099">
    <property type="term" value="P:L-valine biosynthetic process"/>
    <property type="evidence" value="ECO:0007669"/>
    <property type="project" value="TreeGrafter"/>
</dbReference>
<dbReference type="InterPro" id="IPR029035">
    <property type="entry name" value="DHS-like_NAD/FAD-binding_dom"/>
</dbReference>
<dbReference type="EMBL" id="SMAR01000004">
    <property type="protein sequence ID" value="TCT42886.1"/>
    <property type="molecule type" value="Genomic_DNA"/>
</dbReference>
<protein>
    <submittedName>
        <fullName evidence="7">Acetolactate synthase-1/2/3 large subunit</fullName>
    </submittedName>
</protein>
<dbReference type="Pfam" id="PF02776">
    <property type="entry name" value="TPP_enzyme_N"/>
    <property type="match status" value="1"/>
</dbReference>
<name>A0A4R3NXZ9_9HYPH</name>
<dbReference type="PROSITE" id="PS00187">
    <property type="entry name" value="TPP_ENZYMES"/>
    <property type="match status" value="1"/>
</dbReference>
<dbReference type="RefSeq" id="WP_132309062.1">
    <property type="nucleotide sequence ID" value="NZ_SMAR01000004.1"/>
</dbReference>
<dbReference type="GO" id="GO:0030976">
    <property type="term" value="F:thiamine pyrophosphate binding"/>
    <property type="evidence" value="ECO:0007669"/>
    <property type="project" value="InterPro"/>
</dbReference>
<feature type="domain" description="Thiamine pyrophosphate enzyme TPP-binding" evidence="5">
    <location>
        <begin position="383"/>
        <end position="528"/>
    </location>
</feature>
<dbReference type="GO" id="GO:0050660">
    <property type="term" value="F:flavin adenine dinucleotide binding"/>
    <property type="evidence" value="ECO:0007669"/>
    <property type="project" value="TreeGrafter"/>
</dbReference>
<dbReference type="CDD" id="cd07035">
    <property type="entry name" value="TPP_PYR_POX_like"/>
    <property type="match status" value="1"/>
</dbReference>
<dbReference type="NCBIfam" id="NF006187">
    <property type="entry name" value="PRK08322.1"/>
    <property type="match status" value="1"/>
</dbReference>
<proteinExistence type="inferred from homology"/>
<dbReference type="OrthoDB" id="4494979at2"/>
<dbReference type="CDD" id="cd02010">
    <property type="entry name" value="TPP_ALS"/>
    <property type="match status" value="1"/>
</dbReference>
<keyword evidence="2 3" id="KW-0786">Thiamine pyrophosphate</keyword>
<evidence type="ECO:0000259" key="4">
    <source>
        <dbReference type="Pfam" id="PF00205"/>
    </source>
</evidence>
<dbReference type="Pfam" id="PF00205">
    <property type="entry name" value="TPP_enzyme_M"/>
    <property type="match status" value="1"/>
</dbReference>
<organism evidence="7 8">
    <name type="scientific">Martelella mediterranea</name>
    <dbReference type="NCBI Taxonomy" id="293089"/>
    <lineage>
        <taxon>Bacteria</taxon>
        <taxon>Pseudomonadati</taxon>
        <taxon>Pseudomonadota</taxon>
        <taxon>Alphaproteobacteria</taxon>
        <taxon>Hyphomicrobiales</taxon>
        <taxon>Aurantimonadaceae</taxon>
        <taxon>Martelella</taxon>
    </lineage>
</organism>
<dbReference type="Pfam" id="PF02775">
    <property type="entry name" value="TPP_enzyme_C"/>
    <property type="match status" value="1"/>
</dbReference>
<dbReference type="InterPro" id="IPR000399">
    <property type="entry name" value="TPP-bd_CS"/>
</dbReference>
<evidence type="ECO:0000259" key="5">
    <source>
        <dbReference type="Pfam" id="PF02775"/>
    </source>
</evidence>
<evidence type="ECO:0000256" key="3">
    <source>
        <dbReference type="RuleBase" id="RU362132"/>
    </source>
</evidence>
<dbReference type="InterPro" id="IPR011766">
    <property type="entry name" value="TPP_enzyme_TPP-bd"/>
</dbReference>
<dbReference type="PANTHER" id="PTHR18968:SF129">
    <property type="entry name" value="ACETOLACTATE SYNTHASE"/>
    <property type="match status" value="1"/>
</dbReference>
<dbReference type="GO" id="GO:0000287">
    <property type="term" value="F:magnesium ion binding"/>
    <property type="evidence" value="ECO:0007669"/>
    <property type="project" value="InterPro"/>
</dbReference>
<sequence>MTQRAVKLLVDCLENEGVEYVFGIPGEENIRLVDALDSSSIRFILTRSEQGASFMADMYGRVSGKAGVCTATLGPGAINLLLGVADANCDSTPLVAITAQVGLNRIYKETHQFVDLETMFKPVTKWTKTTLTPNALPEMVRAAFKSAESERPGAAWLGVPEDVEAMDADASLNPLPKNRVRAEAPSPDQVARAAEALKSAERPIVLAGHGAARAGAGAALVQFAEKLGIPVATTFHGKGVMPDDHPNALGTTGFMVHDYTNFGFDRADLILSVGFELQEIAPRKLNPDGDKKIIHIHRFPAEVDANYSLTVGIEGDISRSLEVLGEAVDKNFAANWPHSTEIRAMVDHELSENADNPAFPVKPQRIVSDIRKAMGRKDVVLADTGAIKMWMARLYPTYAANTCLISNGLATMAFALPGAIGVKLAEPERKVLAVMGDGSFMMNSQELETAVRLGIPMVVLIWEDNSYGLIKWKMELEIKRHKHVDFNNPDFVAYANSFGAKGYRIDKAEDLLPTLKKALAEDGVSVITCPVDYSENTRLTDRLGELTAAL</sequence>
<comment type="similarity">
    <text evidence="1 3">Belongs to the TPP enzyme family.</text>
</comment>
<dbReference type="SUPFAM" id="SSF52467">
    <property type="entry name" value="DHS-like NAD/FAD-binding domain"/>
    <property type="match status" value="1"/>
</dbReference>
<dbReference type="GO" id="GO:0003984">
    <property type="term" value="F:acetolactate synthase activity"/>
    <property type="evidence" value="ECO:0007669"/>
    <property type="project" value="TreeGrafter"/>
</dbReference>
<dbReference type="InterPro" id="IPR029061">
    <property type="entry name" value="THDP-binding"/>
</dbReference>
<evidence type="ECO:0000259" key="6">
    <source>
        <dbReference type="Pfam" id="PF02776"/>
    </source>
</evidence>
<dbReference type="InterPro" id="IPR045229">
    <property type="entry name" value="TPP_enz"/>
</dbReference>
<evidence type="ECO:0000313" key="8">
    <source>
        <dbReference type="Proteomes" id="UP000295097"/>
    </source>
</evidence>
<comment type="caution">
    <text evidence="7">The sequence shown here is derived from an EMBL/GenBank/DDBJ whole genome shotgun (WGS) entry which is preliminary data.</text>
</comment>